<protein>
    <submittedName>
        <fullName evidence="2">Uncharacterized protein</fullName>
    </submittedName>
</protein>
<feature type="transmembrane region" description="Helical" evidence="1">
    <location>
        <begin position="12"/>
        <end position="41"/>
    </location>
</feature>
<accession>A0A397VL00</accession>
<dbReference type="PROSITE" id="PS51257">
    <property type="entry name" value="PROKAR_LIPOPROTEIN"/>
    <property type="match status" value="1"/>
</dbReference>
<feature type="transmembrane region" description="Helical" evidence="1">
    <location>
        <begin position="47"/>
        <end position="68"/>
    </location>
</feature>
<dbReference type="EMBL" id="QKWP01000307">
    <property type="protein sequence ID" value="RIB22491.1"/>
    <property type="molecule type" value="Genomic_DNA"/>
</dbReference>
<keyword evidence="1" id="KW-0472">Membrane</keyword>
<evidence type="ECO:0000256" key="1">
    <source>
        <dbReference type="SAM" id="Phobius"/>
    </source>
</evidence>
<organism evidence="2 3">
    <name type="scientific">Gigaspora rosea</name>
    <dbReference type="NCBI Taxonomy" id="44941"/>
    <lineage>
        <taxon>Eukaryota</taxon>
        <taxon>Fungi</taxon>
        <taxon>Fungi incertae sedis</taxon>
        <taxon>Mucoromycota</taxon>
        <taxon>Glomeromycotina</taxon>
        <taxon>Glomeromycetes</taxon>
        <taxon>Diversisporales</taxon>
        <taxon>Gigasporaceae</taxon>
        <taxon>Gigaspora</taxon>
    </lineage>
</organism>
<gene>
    <name evidence="2" type="ORF">C2G38_2075562</name>
</gene>
<proteinExistence type="predicted"/>
<keyword evidence="1" id="KW-0812">Transmembrane</keyword>
<name>A0A397VL00_9GLOM</name>
<sequence>MGFFRSTVQCMGLHLFTACILYSIGLYIFIYTFIVCFFFQLYDFLYILIHVFCMIKIDGVHVDNYYYFFIRYTKNYNFPSIFST</sequence>
<keyword evidence="3" id="KW-1185">Reference proteome</keyword>
<evidence type="ECO:0000313" key="2">
    <source>
        <dbReference type="EMBL" id="RIB22491.1"/>
    </source>
</evidence>
<comment type="caution">
    <text evidence="2">The sequence shown here is derived from an EMBL/GenBank/DDBJ whole genome shotgun (WGS) entry which is preliminary data.</text>
</comment>
<dbReference type="AlphaFoldDB" id="A0A397VL00"/>
<keyword evidence="1" id="KW-1133">Transmembrane helix</keyword>
<evidence type="ECO:0000313" key="3">
    <source>
        <dbReference type="Proteomes" id="UP000266673"/>
    </source>
</evidence>
<reference evidence="2 3" key="1">
    <citation type="submission" date="2018-06" db="EMBL/GenBank/DDBJ databases">
        <title>Comparative genomics reveals the genomic features of Rhizophagus irregularis, R. cerebriforme, R. diaphanum and Gigaspora rosea, and their symbiotic lifestyle signature.</title>
        <authorList>
            <person name="Morin E."/>
            <person name="San Clemente H."/>
            <person name="Chen E.C.H."/>
            <person name="De La Providencia I."/>
            <person name="Hainaut M."/>
            <person name="Kuo A."/>
            <person name="Kohler A."/>
            <person name="Murat C."/>
            <person name="Tang N."/>
            <person name="Roy S."/>
            <person name="Loubradou J."/>
            <person name="Henrissat B."/>
            <person name="Grigoriev I.V."/>
            <person name="Corradi N."/>
            <person name="Roux C."/>
            <person name="Martin F.M."/>
        </authorList>
    </citation>
    <scope>NUCLEOTIDE SEQUENCE [LARGE SCALE GENOMIC DNA]</scope>
    <source>
        <strain evidence="2 3">DAOM 194757</strain>
    </source>
</reference>
<dbReference type="Proteomes" id="UP000266673">
    <property type="component" value="Unassembled WGS sequence"/>
</dbReference>